<feature type="site" description="Histone H3K4me3 binding" evidence="8">
    <location>
        <position position="429"/>
    </location>
</feature>
<protein>
    <recommendedName>
        <fullName evidence="15">Chromatin modification-related protein</fullName>
    </recommendedName>
</protein>
<dbReference type="SMART" id="SM00249">
    <property type="entry name" value="PHD"/>
    <property type="match status" value="1"/>
</dbReference>
<evidence type="ECO:0000256" key="5">
    <source>
        <dbReference type="ARBA" id="ARBA00022833"/>
    </source>
</evidence>
<feature type="compositionally biased region" description="Basic and acidic residues" evidence="10">
    <location>
        <begin position="11"/>
        <end position="29"/>
    </location>
</feature>
<feature type="region of interest" description="Disordered" evidence="10">
    <location>
        <begin position="119"/>
        <end position="195"/>
    </location>
</feature>
<evidence type="ECO:0008006" key="15">
    <source>
        <dbReference type="Google" id="ProtNLM"/>
    </source>
</evidence>
<dbReference type="CDD" id="cd15505">
    <property type="entry name" value="PHD_ING"/>
    <property type="match status" value="1"/>
</dbReference>
<keyword evidence="6" id="KW-0156">Chromatin regulator</keyword>
<dbReference type="Proteomes" id="UP000015241">
    <property type="component" value="Unassembled WGS sequence"/>
</dbReference>
<feature type="compositionally biased region" description="Basic and acidic residues" evidence="10">
    <location>
        <begin position="53"/>
        <end position="62"/>
    </location>
</feature>
<evidence type="ECO:0000256" key="6">
    <source>
        <dbReference type="ARBA" id="ARBA00022853"/>
    </source>
</evidence>
<dbReference type="GO" id="GO:0000785">
    <property type="term" value="C:chromatin"/>
    <property type="evidence" value="ECO:0007669"/>
    <property type="project" value="UniProtKB-ARBA"/>
</dbReference>
<feature type="binding site" evidence="9">
    <location>
        <position position="415"/>
    </location>
    <ligand>
        <name>Zn(2+)</name>
        <dbReference type="ChEBI" id="CHEBI:29105"/>
        <label>1</label>
    </ligand>
</feature>
<sequence>MSILTRKRRHSDAFHEEAEPQQDEQKGVEDGVDDGGDVGEGSEAAEGGNVPEDSERAKKEREVWDAYREEQYEVLEQLPLSLHRSFALILELDQQEQESKEKLVPTLRDYISVRKKLAETKEASSVDAVHTGEGQIPSPDIQMDEPGLSSAEGNQQDALKGSQQDAPEGSQQDAPEGSQQDAPEGNRQEAPSLPDAAASRELLTKVANLSDEMVRACNEKVNVARFAYDLVDRYIRDLDRAIKEQETSLSLGLRPGTHPASIILPEIVPPTTARASRVSQLHPPEPARPKEATPAPVARPEPTPIPQQIEQEADEDEPMLGIESNEPAEHSGGRTILIRPRRRRGSVKWSKKKKATPVADAGKGEASTPEGTVSLKLTVPPLSAITGQAGNMPSGSTDVGALGDMPIDPNEPLYCYCNQVSFGVMIACDNPTCEREWFHLGCAGLNAAPSSKAKWYCRDCAEIMGHKKKGKS</sequence>
<dbReference type="Gene3D" id="6.10.140.1740">
    <property type="match status" value="1"/>
</dbReference>
<dbReference type="GO" id="GO:0006325">
    <property type="term" value="P:chromatin organization"/>
    <property type="evidence" value="ECO:0007669"/>
    <property type="project" value="UniProtKB-KW"/>
</dbReference>
<feature type="region of interest" description="Disordered" evidence="10">
    <location>
        <begin position="322"/>
        <end position="374"/>
    </location>
</feature>
<feature type="binding site" evidence="9">
    <location>
        <position position="417"/>
    </location>
    <ligand>
        <name>Zn(2+)</name>
        <dbReference type="ChEBI" id="CHEBI:29105"/>
        <label>1</label>
    </ligand>
</feature>
<evidence type="ECO:0000256" key="9">
    <source>
        <dbReference type="PIRSR" id="PIRSR628651-51"/>
    </source>
</evidence>
<evidence type="ECO:0000256" key="4">
    <source>
        <dbReference type="ARBA" id="ARBA00022771"/>
    </source>
</evidence>
<evidence type="ECO:0000259" key="11">
    <source>
        <dbReference type="SMART" id="SM00249"/>
    </source>
</evidence>
<keyword evidence="5 9" id="KW-0862">Zinc</keyword>
<evidence type="ECO:0000256" key="3">
    <source>
        <dbReference type="ARBA" id="ARBA00022723"/>
    </source>
</evidence>
<feature type="compositionally biased region" description="Low complexity" evidence="10">
    <location>
        <begin position="41"/>
        <end position="50"/>
    </location>
</feature>
<dbReference type="GO" id="GO:0006355">
    <property type="term" value="P:regulation of DNA-templated transcription"/>
    <property type="evidence" value="ECO:0007669"/>
    <property type="project" value="TreeGrafter"/>
</dbReference>
<dbReference type="PROSITE" id="PS01359">
    <property type="entry name" value="ZF_PHD_1"/>
    <property type="match status" value="1"/>
</dbReference>
<reference evidence="13 14" key="1">
    <citation type="journal article" date="2012" name="Science">
        <title>The Paleozoic origin of enzymatic lignin decomposition reconstructed from 31 fungal genomes.</title>
        <authorList>
            <person name="Floudas D."/>
            <person name="Binder M."/>
            <person name="Riley R."/>
            <person name="Barry K."/>
            <person name="Blanchette R.A."/>
            <person name="Henrissat B."/>
            <person name="Martinez A.T."/>
            <person name="Otillar R."/>
            <person name="Spatafora J.W."/>
            <person name="Yadav J.S."/>
            <person name="Aerts A."/>
            <person name="Benoit I."/>
            <person name="Boyd A."/>
            <person name="Carlson A."/>
            <person name="Copeland A."/>
            <person name="Coutinho P.M."/>
            <person name="de Vries R.P."/>
            <person name="Ferreira P."/>
            <person name="Findley K."/>
            <person name="Foster B."/>
            <person name="Gaskell J."/>
            <person name="Glotzer D."/>
            <person name="Gorecki P."/>
            <person name="Heitman J."/>
            <person name="Hesse C."/>
            <person name="Hori C."/>
            <person name="Igarashi K."/>
            <person name="Jurgens J.A."/>
            <person name="Kallen N."/>
            <person name="Kersten P."/>
            <person name="Kohler A."/>
            <person name="Kuees U."/>
            <person name="Kumar T.K.A."/>
            <person name="Kuo A."/>
            <person name="LaButti K."/>
            <person name="Larrondo L.F."/>
            <person name="Lindquist E."/>
            <person name="Ling A."/>
            <person name="Lombard V."/>
            <person name="Lucas S."/>
            <person name="Lundell T."/>
            <person name="Martin R."/>
            <person name="McLaughlin D.J."/>
            <person name="Morgenstern I."/>
            <person name="Morin E."/>
            <person name="Murat C."/>
            <person name="Nagy L.G."/>
            <person name="Nolan M."/>
            <person name="Ohm R.A."/>
            <person name="Patyshakuliyeva A."/>
            <person name="Rokas A."/>
            <person name="Ruiz-Duenas F.J."/>
            <person name="Sabat G."/>
            <person name="Salamov A."/>
            <person name="Samejima M."/>
            <person name="Schmutz J."/>
            <person name="Slot J.C."/>
            <person name="St John F."/>
            <person name="Stenlid J."/>
            <person name="Sun H."/>
            <person name="Sun S."/>
            <person name="Syed K."/>
            <person name="Tsang A."/>
            <person name="Wiebenga A."/>
            <person name="Young D."/>
            <person name="Pisabarro A."/>
            <person name="Eastwood D.C."/>
            <person name="Martin F."/>
            <person name="Cullen D."/>
            <person name="Grigoriev I.V."/>
            <person name="Hibbett D.S."/>
        </authorList>
    </citation>
    <scope>NUCLEOTIDE SEQUENCE</scope>
    <source>
        <strain evidence="14">FP-58527</strain>
    </source>
</reference>
<dbReference type="SMART" id="SM01408">
    <property type="entry name" value="ING"/>
    <property type="match status" value="1"/>
</dbReference>
<dbReference type="InterPro" id="IPR013083">
    <property type="entry name" value="Znf_RING/FYVE/PHD"/>
</dbReference>
<feature type="region of interest" description="Disordered" evidence="10">
    <location>
        <begin position="1"/>
        <end position="62"/>
    </location>
</feature>
<accession>S8FK78</accession>
<feature type="compositionally biased region" description="Polar residues" evidence="10">
    <location>
        <begin position="151"/>
        <end position="181"/>
    </location>
</feature>
<keyword evidence="4" id="KW-0863">Zinc-finger</keyword>
<evidence type="ECO:0000256" key="8">
    <source>
        <dbReference type="PIRSR" id="PIRSR628651-50"/>
    </source>
</evidence>
<dbReference type="STRING" id="743788.S8FK78"/>
<gene>
    <name evidence="13" type="ORF">FOMPIDRAFT_1048419</name>
</gene>
<dbReference type="InterPro" id="IPR011011">
    <property type="entry name" value="Znf_FYVE_PHD"/>
</dbReference>
<dbReference type="InterPro" id="IPR024610">
    <property type="entry name" value="ING_N_histone-binding"/>
</dbReference>
<dbReference type="eggNOG" id="KOG1973">
    <property type="taxonomic scope" value="Eukaryota"/>
</dbReference>
<dbReference type="GO" id="GO:0005634">
    <property type="term" value="C:nucleus"/>
    <property type="evidence" value="ECO:0007669"/>
    <property type="project" value="UniProtKB-SubCell"/>
</dbReference>
<dbReference type="Pfam" id="PF12998">
    <property type="entry name" value="ING"/>
    <property type="match status" value="2"/>
</dbReference>
<keyword evidence="14" id="KW-1185">Reference proteome</keyword>
<feature type="binding site" evidence="9">
    <location>
        <position position="442"/>
    </location>
    <ligand>
        <name>Zn(2+)</name>
        <dbReference type="ChEBI" id="CHEBI:29105"/>
        <label>1</label>
    </ligand>
</feature>
<dbReference type="InterPro" id="IPR028651">
    <property type="entry name" value="ING_fam"/>
</dbReference>
<evidence type="ECO:0000259" key="12">
    <source>
        <dbReference type="SMART" id="SM01408"/>
    </source>
</evidence>
<keyword evidence="3 9" id="KW-0479">Metal-binding</keyword>
<feature type="binding site" evidence="9">
    <location>
        <position position="428"/>
    </location>
    <ligand>
        <name>Zn(2+)</name>
        <dbReference type="ChEBI" id="CHEBI:29105"/>
        <label>2</label>
    </ligand>
</feature>
<dbReference type="GO" id="GO:0008270">
    <property type="term" value="F:zinc ion binding"/>
    <property type="evidence" value="ECO:0007669"/>
    <property type="project" value="UniProtKB-KW"/>
</dbReference>
<feature type="binding site" evidence="9">
    <location>
        <position position="433"/>
    </location>
    <ligand>
        <name>Zn(2+)</name>
        <dbReference type="ChEBI" id="CHEBI:29105"/>
        <label>2</label>
    </ligand>
</feature>
<feature type="binding site" evidence="9">
    <location>
        <position position="460"/>
    </location>
    <ligand>
        <name>Zn(2+)</name>
        <dbReference type="ChEBI" id="CHEBI:29105"/>
        <label>2</label>
    </ligand>
</feature>
<feature type="compositionally biased region" description="Basic residues" evidence="10">
    <location>
        <begin position="339"/>
        <end position="355"/>
    </location>
</feature>
<feature type="site" description="Histone H3K4me3 binding" evidence="8">
    <location>
        <position position="425"/>
    </location>
</feature>
<dbReference type="EMBL" id="KE504139">
    <property type="protein sequence ID" value="EPT01826.1"/>
    <property type="molecule type" value="Genomic_DNA"/>
</dbReference>
<dbReference type="Gene3D" id="3.30.40.10">
    <property type="entry name" value="Zinc/RING finger domain, C3HC4 (zinc finger)"/>
    <property type="match status" value="1"/>
</dbReference>
<dbReference type="HOGENOM" id="CLU_031900_8_1_1"/>
<dbReference type="InterPro" id="IPR019786">
    <property type="entry name" value="Zinc_finger_PHD-type_CS"/>
</dbReference>
<feature type="region of interest" description="Disordered" evidence="10">
    <location>
        <begin position="273"/>
        <end position="304"/>
    </location>
</feature>
<proteinExistence type="inferred from homology"/>
<comment type="subcellular location">
    <subcellularLocation>
        <location evidence="1">Nucleus</location>
    </subcellularLocation>
</comment>
<evidence type="ECO:0000313" key="14">
    <source>
        <dbReference type="Proteomes" id="UP000015241"/>
    </source>
</evidence>
<feature type="domain" description="Zinc finger PHD-type" evidence="11">
    <location>
        <begin position="414"/>
        <end position="461"/>
    </location>
</feature>
<evidence type="ECO:0000313" key="13">
    <source>
        <dbReference type="EMBL" id="EPT01826.1"/>
    </source>
</evidence>
<feature type="binding site" evidence="9">
    <location>
        <position position="457"/>
    </location>
    <ligand>
        <name>Zn(2+)</name>
        <dbReference type="ChEBI" id="CHEBI:29105"/>
        <label>2</label>
    </ligand>
</feature>
<feature type="domain" description="Inhibitor of growth protein N-terminal histone-binding" evidence="12">
    <location>
        <begin position="67"/>
        <end position="245"/>
    </location>
</feature>
<dbReference type="InParanoid" id="S8FK78"/>
<dbReference type="SUPFAM" id="SSF57903">
    <property type="entry name" value="FYVE/PHD zinc finger"/>
    <property type="match status" value="1"/>
</dbReference>
<organism evidence="13 14">
    <name type="scientific">Fomitopsis schrenkii</name>
    <name type="common">Brown rot fungus</name>
    <dbReference type="NCBI Taxonomy" id="2126942"/>
    <lineage>
        <taxon>Eukaryota</taxon>
        <taxon>Fungi</taxon>
        <taxon>Dikarya</taxon>
        <taxon>Basidiomycota</taxon>
        <taxon>Agaricomycotina</taxon>
        <taxon>Agaricomycetes</taxon>
        <taxon>Polyporales</taxon>
        <taxon>Fomitopsis</taxon>
    </lineage>
</organism>
<evidence type="ECO:0000256" key="10">
    <source>
        <dbReference type="SAM" id="MobiDB-lite"/>
    </source>
</evidence>
<dbReference type="PANTHER" id="PTHR10333">
    <property type="entry name" value="INHIBITOR OF GROWTH PROTEIN"/>
    <property type="match status" value="1"/>
</dbReference>
<dbReference type="InterPro" id="IPR001965">
    <property type="entry name" value="Znf_PHD"/>
</dbReference>
<dbReference type="AlphaFoldDB" id="S8FK78"/>
<dbReference type="OrthoDB" id="5411773at2759"/>
<feature type="compositionally biased region" description="Basic residues" evidence="10">
    <location>
        <begin position="1"/>
        <end position="10"/>
    </location>
</feature>
<evidence type="ECO:0000256" key="1">
    <source>
        <dbReference type="ARBA" id="ARBA00004123"/>
    </source>
</evidence>
<evidence type="ECO:0000256" key="2">
    <source>
        <dbReference type="ARBA" id="ARBA00010210"/>
    </source>
</evidence>
<name>S8FK78_FOMSC</name>
<feature type="site" description="Histone H3K4me3 binding" evidence="8">
    <location>
        <position position="414"/>
    </location>
</feature>
<feature type="site" description="Histone H3K4me3 binding" evidence="8">
    <location>
        <position position="437"/>
    </location>
</feature>
<dbReference type="PANTHER" id="PTHR10333:SF42">
    <property type="entry name" value="INHIBITOR OF GROWTH PROTEIN 5"/>
    <property type="match status" value="1"/>
</dbReference>
<feature type="binding site" evidence="9">
    <location>
        <position position="439"/>
    </location>
    <ligand>
        <name>Zn(2+)</name>
        <dbReference type="ChEBI" id="CHEBI:29105"/>
        <label>1</label>
    </ligand>
</feature>
<keyword evidence="7" id="KW-0539">Nucleus</keyword>
<comment type="similarity">
    <text evidence="2">Belongs to the ING family.</text>
</comment>
<evidence type="ECO:0000256" key="7">
    <source>
        <dbReference type="ARBA" id="ARBA00023242"/>
    </source>
</evidence>